<dbReference type="InterPro" id="IPR039057">
    <property type="entry name" value="Spo22/ZIP4"/>
</dbReference>
<evidence type="ECO:0000313" key="2">
    <source>
        <dbReference type="EMBL" id="KIM81848.1"/>
    </source>
</evidence>
<dbReference type="STRING" id="765440.A0A0C3B6I6"/>
<dbReference type="PANTHER" id="PTHR40375">
    <property type="entry name" value="SPORULATION-SPECIFIC PROTEIN 22"/>
    <property type="match status" value="1"/>
</dbReference>
<dbReference type="InParanoid" id="A0A0C3B6I6"/>
<reference evidence="2 3" key="1">
    <citation type="submission" date="2014-04" db="EMBL/GenBank/DDBJ databases">
        <authorList>
            <consortium name="DOE Joint Genome Institute"/>
            <person name="Kuo A."/>
            <person name="Tarkka M."/>
            <person name="Buscot F."/>
            <person name="Kohler A."/>
            <person name="Nagy L.G."/>
            <person name="Floudas D."/>
            <person name="Copeland A."/>
            <person name="Barry K.W."/>
            <person name="Cichocki N."/>
            <person name="Veneault-Fourrey C."/>
            <person name="LaButti K."/>
            <person name="Lindquist E.A."/>
            <person name="Lipzen A."/>
            <person name="Lundell T."/>
            <person name="Morin E."/>
            <person name="Murat C."/>
            <person name="Sun H."/>
            <person name="Tunlid A."/>
            <person name="Henrissat B."/>
            <person name="Grigoriev I.V."/>
            <person name="Hibbett D.S."/>
            <person name="Martin F."/>
            <person name="Nordberg H.P."/>
            <person name="Cantor M.N."/>
            <person name="Hua S.X."/>
        </authorList>
    </citation>
    <scope>NUCLEOTIDE SEQUENCE [LARGE SCALE GENOMIC DNA]</scope>
    <source>
        <strain evidence="2 3">F 1598</strain>
    </source>
</reference>
<dbReference type="Pfam" id="PF08631">
    <property type="entry name" value="SPO22"/>
    <property type="match status" value="1"/>
</dbReference>
<evidence type="ECO:0000256" key="1">
    <source>
        <dbReference type="ARBA" id="ARBA00023254"/>
    </source>
</evidence>
<dbReference type="InterPro" id="IPR013940">
    <property type="entry name" value="Spo22/ZIP4/TEX11"/>
</dbReference>
<protein>
    <recommendedName>
        <fullName evidence="4">Protein ZIP4 homolog</fullName>
    </recommendedName>
</protein>
<dbReference type="PANTHER" id="PTHR40375:SF2">
    <property type="entry name" value="SPORULATION-SPECIFIC PROTEIN 22"/>
    <property type="match status" value="1"/>
</dbReference>
<reference evidence="3" key="2">
    <citation type="submission" date="2015-01" db="EMBL/GenBank/DDBJ databases">
        <title>Evolutionary Origins and Diversification of the Mycorrhizal Mutualists.</title>
        <authorList>
            <consortium name="DOE Joint Genome Institute"/>
            <consortium name="Mycorrhizal Genomics Consortium"/>
            <person name="Kohler A."/>
            <person name="Kuo A."/>
            <person name="Nagy L.G."/>
            <person name="Floudas D."/>
            <person name="Copeland A."/>
            <person name="Barry K.W."/>
            <person name="Cichocki N."/>
            <person name="Veneault-Fourrey C."/>
            <person name="LaButti K."/>
            <person name="Lindquist E.A."/>
            <person name="Lipzen A."/>
            <person name="Lundell T."/>
            <person name="Morin E."/>
            <person name="Murat C."/>
            <person name="Riley R."/>
            <person name="Ohm R."/>
            <person name="Sun H."/>
            <person name="Tunlid A."/>
            <person name="Henrissat B."/>
            <person name="Grigoriev I.V."/>
            <person name="Hibbett D.S."/>
            <person name="Martin F."/>
        </authorList>
    </citation>
    <scope>NUCLEOTIDE SEQUENCE [LARGE SCALE GENOMIC DNA]</scope>
    <source>
        <strain evidence="3">F 1598</strain>
    </source>
</reference>
<evidence type="ECO:0008006" key="4">
    <source>
        <dbReference type="Google" id="ProtNLM"/>
    </source>
</evidence>
<dbReference type="EMBL" id="KN832997">
    <property type="protein sequence ID" value="KIM81848.1"/>
    <property type="molecule type" value="Genomic_DNA"/>
</dbReference>
<keyword evidence="1" id="KW-0469">Meiosis</keyword>
<dbReference type="Proteomes" id="UP000054166">
    <property type="component" value="Unassembled WGS sequence"/>
</dbReference>
<keyword evidence="3" id="KW-1185">Reference proteome</keyword>
<dbReference type="AlphaFoldDB" id="A0A0C3B6I6"/>
<dbReference type="HOGENOM" id="CLU_006898_0_0_1"/>
<proteinExistence type="predicted"/>
<gene>
    <name evidence="2" type="ORF">PILCRDRAFT_8503</name>
</gene>
<organism evidence="2 3">
    <name type="scientific">Piloderma croceum (strain F 1598)</name>
    <dbReference type="NCBI Taxonomy" id="765440"/>
    <lineage>
        <taxon>Eukaryota</taxon>
        <taxon>Fungi</taxon>
        <taxon>Dikarya</taxon>
        <taxon>Basidiomycota</taxon>
        <taxon>Agaricomycotina</taxon>
        <taxon>Agaricomycetes</taxon>
        <taxon>Agaricomycetidae</taxon>
        <taxon>Atheliales</taxon>
        <taxon>Atheliaceae</taxon>
        <taxon>Piloderma</taxon>
    </lineage>
</organism>
<accession>A0A0C3B6I6</accession>
<sequence length="1009" mass="112588">MSAHKLGASSAILQDSFDSIKGTRSLDLLVKIKPKLNDAQLESGPLVHDLYQVAALAESFTAQRPKSNKNWGHLADALDREGVTLWNTSGLIRQGTDTDNATVVAALRLAGFRLVEAGLEKSPGIEKAVIWRVSAPPRVADGKQSWSNIIGFAPRFHETEIGNKDRAASILTSAAKLEESLRNTDDPQGLHQQPKARATIVYYSSRMEAAWREGNDGVANFMLQKITEHERLAQLPLGDRELLAAKLLEIGKSVLKASSGQANSTGDGVKAQDAVRWMQKAYYMIEQLDDSATPGIVELKRAILRSLARAYFISSSHDLENLTRAETALQELIASIDTSADPESAEYQQLRWMRLAVLKRRKAGDPEVLVAFKSIIDHMRFTEADVTDILQELRTLSSRHRLVSAVNIHCLRRALSSHDNSGLVFVDRLLLSSIFHCSKDDDHVTAMDDLKAAFNCILEAEFELSRISTTACLTLIWQYGDRHYHVKKWTEAADWFRSGSHQVFKNMGSSNVSKCLRKAALCHVQQREYAKAASDIRLCANSEATTHYMTLLIAVHQGLEDEAIKAARDMARAPDFDRKMLILATQLAHESDMKGLLLSVLDALLQTSNIPEGNMVTEAMVLIRCAIRLILKLMTEPAANQPILIGTLVEHFRTAKRLIEAACAEQKSTLVMKDVSWLWRTAYNCAIQGCSEWKDAEAQATELFEISRELITVYCNVALVEVDVDVYLHAVKASFAATSGRVFAVRHLLHNGSLKGQNGQLQVIAADIQSCKERILDIMNKFEIRAEEDVSRVRSFVHVLRIFETEMICHLKDWDAMKHTIAEAIRSDTLAVITFEAIADILWTEKDCPVDVLFAALEALLHASLDRSCLSVEKFSRWLRAICTILLSRNGTADRVKALGYVEQSFAVMDTSGGDPADTNAFYPMDERQWLLGTSYNTGIECLQFVLFLCMDFKALLKLAFHSASLLDEARRWFESSTVICKFVPDGENRAQKISKTYTHLLARYTPCG</sequence>
<name>A0A0C3B6I6_PILCF</name>
<dbReference type="OrthoDB" id="65716at2759"/>
<dbReference type="GO" id="GO:0051321">
    <property type="term" value="P:meiotic cell cycle"/>
    <property type="evidence" value="ECO:0007669"/>
    <property type="project" value="UniProtKB-KW"/>
</dbReference>
<evidence type="ECO:0000313" key="3">
    <source>
        <dbReference type="Proteomes" id="UP000054166"/>
    </source>
</evidence>
<dbReference type="GO" id="GO:0090173">
    <property type="term" value="P:regulation of synaptonemal complex assembly"/>
    <property type="evidence" value="ECO:0007669"/>
    <property type="project" value="InterPro"/>
</dbReference>